<proteinExistence type="inferred from homology"/>
<keyword evidence="6 15" id="KW-1133">Transmembrane helix</keyword>
<evidence type="ECO:0000256" key="6">
    <source>
        <dbReference type="ARBA" id="ARBA00022989"/>
    </source>
</evidence>
<feature type="compositionally biased region" description="Low complexity" evidence="14">
    <location>
        <begin position="389"/>
        <end position="697"/>
    </location>
</feature>
<dbReference type="GO" id="GO:0016020">
    <property type="term" value="C:membrane"/>
    <property type="evidence" value="ECO:0007669"/>
    <property type="project" value="UniProtKB-SubCell"/>
</dbReference>
<evidence type="ECO:0000256" key="1">
    <source>
        <dbReference type="ARBA" id="ARBA00004141"/>
    </source>
</evidence>
<keyword evidence="11 13" id="KW-0739">Sodium transport</keyword>
<sequence>MTMSSKPPSKVEPIASWLHWSRMEALNHIVESHTFFGRCFWSICCLLSIFMFCYQSYFIVQAFYRYEKSTVITLTNAHKQDFPAVTICNLNPFKKSKIGESKDLNALMSAYEYVTQQKKSEDVVFVNKRSKRQANATATQCDITTSNVTGTMASGTAESVVCGDTLDVSVTACATPVELGTGNFTAYSGCSAQYADVAKVVWETFFNCMVGDFCGYHDNGTDYAARNSYDDCVISYDYCGMYDVPSRISLMSDCSYAPAAVDLLCTQLTITATTMSDPTSVTTATPASSCSYSTSTATFDGQQADFAATRCPDDDTLSVCLHLTCNGADNYICVTATTADNENDIATFLLQCAAPQMCLANFCVDSTCDLTTNLAQYCPPNITCTTTTMTTEESSTSTLPSSSTTDTETTTDEATSTSSTEASSTTIQETSSSTLPSSSTTDMETTTDEPTSTSSTDATSTTIQETSSSTLPSSSTTDMETTTDEPTSSTEASSTTIEETSSSTLPSSSSSTEITTEITTEIPTSTSSTDATSTTTRDISSTTNSTLSTSDEQTSTTVTNEITTSVSQSNSPSITNSSTTASEATSLPTESSSTLATSTLPITTDTPTTTSTSTSMSTTTLTTTVPSTSFSDPTTTPETTTSLSTTTSSPAETSSSSSTTTPMTTITTTSAASSSISTMNSITSTIVPTTSTITSVPTPTPPKPTTPNHPGSPSPPTPNPPSPPSPPTPIPPTPVLVNVDLLKFDDSNFNIYFYIDYFCSSRLNNATCGTKYRNFNNKSSGFKLQLKLWHQPEFDNKHNKFCVNTYCCYACFCINVCNFGITTVKLIFLDRDSGFHRSNGHFNIVTFSNVIKYRCSVIKYSANQHYNNNSTIRQYTTSRIISHDKQRNQQRRNHSRKSLQYGTNDVNKRGFGEIYVVNICRWEENWHSPTWFNHYIA</sequence>
<evidence type="ECO:0000256" key="15">
    <source>
        <dbReference type="SAM" id="Phobius"/>
    </source>
</evidence>
<comment type="similarity">
    <text evidence="2 13">Belongs to the amiloride-sensitive sodium channel (TC 1.A.6) family.</text>
</comment>
<feature type="compositionally biased region" description="Basic residues" evidence="14">
    <location>
        <begin position="888"/>
        <end position="897"/>
    </location>
</feature>
<dbReference type="Pfam" id="PF00858">
    <property type="entry name" value="ASC"/>
    <property type="match status" value="1"/>
</dbReference>
<evidence type="ECO:0000256" key="2">
    <source>
        <dbReference type="ARBA" id="ARBA00007193"/>
    </source>
</evidence>
<keyword evidence="4 13" id="KW-0894">Sodium channel</keyword>
<feature type="region of interest" description="Disordered" evidence="14">
    <location>
        <begin position="389"/>
        <end position="731"/>
    </location>
</feature>
<evidence type="ECO:0000256" key="14">
    <source>
        <dbReference type="SAM" id="MobiDB-lite"/>
    </source>
</evidence>
<keyword evidence="12 13" id="KW-0407">Ion channel</keyword>
<keyword evidence="8 13" id="KW-0406">Ion transport</keyword>
<name>A0A914VFR9_9BILA</name>
<evidence type="ECO:0000256" key="11">
    <source>
        <dbReference type="ARBA" id="ARBA00023201"/>
    </source>
</evidence>
<accession>A0A914VFR9</accession>
<feature type="compositionally biased region" description="Pro residues" evidence="14">
    <location>
        <begin position="698"/>
        <end position="731"/>
    </location>
</feature>
<evidence type="ECO:0000313" key="17">
    <source>
        <dbReference type="WBParaSite" id="PSAMB.scaffold194size67021.g3348.t1"/>
    </source>
</evidence>
<keyword evidence="16" id="KW-1185">Reference proteome</keyword>
<evidence type="ECO:0000313" key="16">
    <source>
        <dbReference type="Proteomes" id="UP000887566"/>
    </source>
</evidence>
<evidence type="ECO:0000256" key="7">
    <source>
        <dbReference type="ARBA" id="ARBA00023053"/>
    </source>
</evidence>
<evidence type="ECO:0000256" key="13">
    <source>
        <dbReference type="RuleBase" id="RU000679"/>
    </source>
</evidence>
<evidence type="ECO:0000256" key="4">
    <source>
        <dbReference type="ARBA" id="ARBA00022461"/>
    </source>
</evidence>
<dbReference type="AlphaFoldDB" id="A0A914VFR9"/>
<keyword evidence="3 13" id="KW-0813">Transport</keyword>
<keyword evidence="5 13" id="KW-0812">Transmembrane</keyword>
<evidence type="ECO:0000256" key="5">
    <source>
        <dbReference type="ARBA" id="ARBA00022692"/>
    </source>
</evidence>
<dbReference type="WBParaSite" id="PSAMB.scaffold194size67021.g3348.t1">
    <property type="protein sequence ID" value="PSAMB.scaffold194size67021.g3348.t1"/>
    <property type="gene ID" value="PSAMB.scaffold194size67021.g3348"/>
</dbReference>
<reference evidence="17" key="1">
    <citation type="submission" date="2022-11" db="UniProtKB">
        <authorList>
            <consortium name="WormBaseParasite"/>
        </authorList>
    </citation>
    <scope>IDENTIFICATION</scope>
</reference>
<evidence type="ECO:0000256" key="8">
    <source>
        <dbReference type="ARBA" id="ARBA00023065"/>
    </source>
</evidence>
<keyword evidence="9 15" id="KW-0472">Membrane</keyword>
<dbReference type="PRINTS" id="PR01078">
    <property type="entry name" value="AMINACHANNEL"/>
</dbReference>
<feature type="region of interest" description="Disordered" evidence="14">
    <location>
        <begin position="883"/>
        <end position="904"/>
    </location>
</feature>
<protein>
    <submittedName>
        <fullName evidence="17">Uncharacterized protein</fullName>
    </submittedName>
</protein>
<keyword evidence="7" id="KW-0915">Sodium</keyword>
<evidence type="ECO:0000256" key="12">
    <source>
        <dbReference type="ARBA" id="ARBA00023303"/>
    </source>
</evidence>
<dbReference type="GO" id="GO:0005272">
    <property type="term" value="F:sodium channel activity"/>
    <property type="evidence" value="ECO:0007669"/>
    <property type="project" value="UniProtKB-KW"/>
</dbReference>
<comment type="subcellular location">
    <subcellularLocation>
        <location evidence="1">Membrane</location>
        <topology evidence="1">Multi-pass membrane protein</topology>
    </subcellularLocation>
</comment>
<evidence type="ECO:0000256" key="9">
    <source>
        <dbReference type="ARBA" id="ARBA00023136"/>
    </source>
</evidence>
<evidence type="ECO:0000256" key="3">
    <source>
        <dbReference type="ARBA" id="ARBA00022448"/>
    </source>
</evidence>
<dbReference type="Proteomes" id="UP000887566">
    <property type="component" value="Unplaced"/>
</dbReference>
<dbReference type="InterPro" id="IPR001873">
    <property type="entry name" value="ENaC"/>
</dbReference>
<feature type="transmembrane region" description="Helical" evidence="15">
    <location>
        <begin position="39"/>
        <end position="60"/>
    </location>
</feature>
<evidence type="ECO:0000256" key="10">
    <source>
        <dbReference type="ARBA" id="ARBA00023180"/>
    </source>
</evidence>
<organism evidence="16 17">
    <name type="scientific">Plectus sambesii</name>
    <dbReference type="NCBI Taxonomy" id="2011161"/>
    <lineage>
        <taxon>Eukaryota</taxon>
        <taxon>Metazoa</taxon>
        <taxon>Ecdysozoa</taxon>
        <taxon>Nematoda</taxon>
        <taxon>Chromadorea</taxon>
        <taxon>Plectida</taxon>
        <taxon>Plectina</taxon>
        <taxon>Plectoidea</taxon>
        <taxon>Plectidae</taxon>
        <taxon>Plectus</taxon>
    </lineage>
</organism>
<keyword evidence="10" id="KW-0325">Glycoprotein</keyword>